<dbReference type="PROSITE" id="PS50966">
    <property type="entry name" value="ZF_SWIM"/>
    <property type="match status" value="1"/>
</dbReference>
<comment type="caution">
    <text evidence="3">The sequence shown here is derived from an EMBL/GenBank/DDBJ whole genome shotgun (WGS) entry which is preliminary data.</text>
</comment>
<evidence type="ECO:0000256" key="1">
    <source>
        <dbReference type="PROSITE-ProRule" id="PRU00325"/>
    </source>
</evidence>
<sequence>MIDNLDFKNDYNPLIFYQRTYDFLKNEKELTENVLEWLYCNYSNIALDALNIIDKFKVKKVISESNQILYVIKNNKIEKFICLPDVHYCSCDKFIKQVIIQEKENMCEHLLSAVIAEKIPLKIKEINLSNEEFAKLLMSI</sequence>
<protein>
    <recommendedName>
        <fullName evidence="2">SWIM-type domain-containing protein</fullName>
    </recommendedName>
</protein>
<dbReference type="GO" id="GO:0000724">
    <property type="term" value="P:double-strand break repair via homologous recombination"/>
    <property type="evidence" value="ECO:0007669"/>
    <property type="project" value="TreeGrafter"/>
</dbReference>
<dbReference type="InterPro" id="IPR007527">
    <property type="entry name" value="Znf_SWIM"/>
</dbReference>
<evidence type="ECO:0000313" key="3">
    <source>
        <dbReference type="EMBL" id="ORX87497.1"/>
    </source>
</evidence>
<evidence type="ECO:0000313" key="4">
    <source>
        <dbReference type="Proteomes" id="UP000193944"/>
    </source>
</evidence>
<reference evidence="3 4" key="1">
    <citation type="submission" date="2016-08" db="EMBL/GenBank/DDBJ databases">
        <title>A Parts List for Fungal Cellulosomes Revealed by Comparative Genomics.</title>
        <authorList>
            <consortium name="DOE Joint Genome Institute"/>
            <person name="Haitjema C.H."/>
            <person name="Gilmore S.P."/>
            <person name="Henske J.K."/>
            <person name="Solomon K.V."/>
            <person name="De Groot R."/>
            <person name="Kuo A."/>
            <person name="Mondo S.J."/>
            <person name="Salamov A.A."/>
            <person name="Labutti K."/>
            <person name="Zhao Z."/>
            <person name="Chiniquy J."/>
            <person name="Barry K."/>
            <person name="Brewer H.M."/>
            <person name="Purvine S.O."/>
            <person name="Wright A.T."/>
            <person name="Boxma B."/>
            <person name="Van Alen T."/>
            <person name="Hackstein J.H."/>
            <person name="Baker S.E."/>
            <person name="Grigoriev I.V."/>
            <person name="O'Malley M.A."/>
        </authorList>
    </citation>
    <scope>NUCLEOTIDE SEQUENCE [LARGE SCALE GENOMIC DNA]</scope>
    <source>
        <strain evidence="3 4">S4</strain>
    </source>
</reference>
<dbReference type="PANTHER" id="PTHR28498">
    <property type="entry name" value="ZINC FINGER SWIM DOMAIN-CONTAINING PROTEIN 7"/>
    <property type="match status" value="1"/>
</dbReference>
<organism evidence="3 4">
    <name type="scientific">Anaeromyces robustus</name>
    <dbReference type="NCBI Taxonomy" id="1754192"/>
    <lineage>
        <taxon>Eukaryota</taxon>
        <taxon>Fungi</taxon>
        <taxon>Fungi incertae sedis</taxon>
        <taxon>Chytridiomycota</taxon>
        <taxon>Chytridiomycota incertae sedis</taxon>
        <taxon>Neocallimastigomycetes</taxon>
        <taxon>Neocallimastigales</taxon>
        <taxon>Neocallimastigaceae</taxon>
        <taxon>Anaeromyces</taxon>
    </lineage>
</organism>
<dbReference type="OrthoDB" id="337581at2759"/>
<dbReference type="Proteomes" id="UP000193944">
    <property type="component" value="Unassembled WGS sequence"/>
</dbReference>
<reference evidence="3 4" key="2">
    <citation type="submission" date="2016-08" db="EMBL/GenBank/DDBJ databases">
        <title>Pervasive Adenine N6-methylation of Active Genes in Fungi.</title>
        <authorList>
            <consortium name="DOE Joint Genome Institute"/>
            <person name="Mondo S.J."/>
            <person name="Dannebaum R.O."/>
            <person name="Kuo R.C."/>
            <person name="Labutti K."/>
            <person name="Haridas S."/>
            <person name="Kuo A."/>
            <person name="Salamov A."/>
            <person name="Ahrendt S.R."/>
            <person name="Lipzen A."/>
            <person name="Sullivan W."/>
            <person name="Andreopoulos W.B."/>
            <person name="Clum A."/>
            <person name="Lindquist E."/>
            <person name="Daum C."/>
            <person name="Ramamoorthy G.K."/>
            <person name="Gryganskyi A."/>
            <person name="Culley D."/>
            <person name="Magnuson J.K."/>
            <person name="James T.Y."/>
            <person name="O'Malley M.A."/>
            <person name="Stajich J.E."/>
            <person name="Spatafora J.W."/>
            <person name="Visel A."/>
            <person name="Grigoriev I.V."/>
        </authorList>
    </citation>
    <scope>NUCLEOTIDE SEQUENCE [LARGE SCALE GENOMIC DNA]</scope>
    <source>
        <strain evidence="3 4">S4</strain>
    </source>
</reference>
<evidence type="ECO:0000259" key="2">
    <source>
        <dbReference type="PROSITE" id="PS50966"/>
    </source>
</evidence>
<keyword evidence="1" id="KW-0479">Metal-binding</keyword>
<name>A0A1Y1XP21_9FUNG</name>
<keyword evidence="4" id="KW-1185">Reference proteome</keyword>
<accession>A0A1Y1XP21</accession>
<proteinExistence type="predicted"/>
<dbReference type="EMBL" id="MCFG01000008">
    <property type="protein sequence ID" value="ORX87497.1"/>
    <property type="molecule type" value="Genomic_DNA"/>
</dbReference>
<keyword evidence="1" id="KW-0863">Zinc-finger</keyword>
<keyword evidence="1" id="KW-0862">Zinc</keyword>
<dbReference type="PANTHER" id="PTHR28498:SF1">
    <property type="entry name" value="ZINC FINGER SWIM DOMAIN-CONTAINING PROTEIN 7"/>
    <property type="match status" value="1"/>
</dbReference>
<gene>
    <name evidence="3" type="ORF">BCR32DRAFT_289318</name>
</gene>
<dbReference type="GO" id="GO:0008270">
    <property type="term" value="F:zinc ion binding"/>
    <property type="evidence" value="ECO:0007669"/>
    <property type="project" value="UniProtKB-KW"/>
</dbReference>
<feature type="domain" description="SWIM-type" evidence="2">
    <location>
        <begin position="70"/>
        <end position="118"/>
    </location>
</feature>
<dbReference type="AlphaFoldDB" id="A0A1Y1XP21"/>